<organism evidence="2 3">
    <name type="scientific">Blastococcus brunescens</name>
    <dbReference type="NCBI Taxonomy" id="1564165"/>
    <lineage>
        <taxon>Bacteria</taxon>
        <taxon>Bacillati</taxon>
        <taxon>Actinomycetota</taxon>
        <taxon>Actinomycetes</taxon>
        <taxon>Geodermatophilales</taxon>
        <taxon>Geodermatophilaceae</taxon>
        <taxon>Blastococcus</taxon>
    </lineage>
</organism>
<feature type="region of interest" description="Disordered" evidence="1">
    <location>
        <begin position="1"/>
        <end position="26"/>
    </location>
</feature>
<keyword evidence="3" id="KW-1185">Reference proteome</keyword>
<dbReference type="RefSeq" id="WP_324277231.1">
    <property type="nucleotide sequence ID" value="NZ_CP141261.1"/>
</dbReference>
<feature type="compositionally biased region" description="Low complexity" evidence="1">
    <location>
        <begin position="1"/>
        <end position="17"/>
    </location>
</feature>
<name>A0ABZ1B961_9ACTN</name>
<protein>
    <submittedName>
        <fullName evidence="2">Uncharacterized protein</fullName>
    </submittedName>
</protein>
<gene>
    <name evidence="2" type="ORF">U6N30_10380</name>
</gene>
<dbReference type="EMBL" id="CP141261">
    <property type="protein sequence ID" value="WRL65914.1"/>
    <property type="molecule type" value="Genomic_DNA"/>
</dbReference>
<reference evidence="2 3" key="1">
    <citation type="submission" date="2023-12" db="EMBL/GenBank/DDBJ databases">
        <title>Blastococcus brunescens sp. nov., an actonobacterium isolated from sandstone collected in sahara desert.</title>
        <authorList>
            <person name="Gtari M."/>
            <person name="Ghodhbane F."/>
        </authorList>
    </citation>
    <scope>NUCLEOTIDE SEQUENCE [LARGE SCALE GENOMIC DNA]</scope>
    <source>
        <strain evidence="2 3">BMG 8361</strain>
    </source>
</reference>
<evidence type="ECO:0000313" key="3">
    <source>
        <dbReference type="Proteomes" id="UP001324287"/>
    </source>
</evidence>
<evidence type="ECO:0000313" key="2">
    <source>
        <dbReference type="EMBL" id="WRL65914.1"/>
    </source>
</evidence>
<sequence length="61" mass="6678">MPRQPQVQPATQPTTAASGRHSSAWSITSRRTWPLVWECTISSPPMSVPSCKMPSAVEPSR</sequence>
<evidence type="ECO:0000256" key="1">
    <source>
        <dbReference type="SAM" id="MobiDB-lite"/>
    </source>
</evidence>
<dbReference type="Proteomes" id="UP001324287">
    <property type="component" value="Chromosome"/>
</dbReference>
<proteinExistence type="predicted"/>
<accession>A0ABZ1B961</accession>